<dbReference type="Proteomes" id="UP000004846">
    <property type="component" value="Unassembled WGS sequence"/>
</dbReference>
<evidence type="ECO:0000313" key="3">
    <source>
        <dbReference type="EMBL" id="EFM83888.1"/>
    </source>
</evidence>
<keyword evidence="1" id="KW-0472">Membrane</keyword>
<accession>A0A125W9L3</accession>
<evidence type="ECO:0000313" key="4">
    <source>
        <dbReference type="Proteomes" id="UP000004846"/>
    </source>
</evidence>
<dbReference type="InterPro" id="IPR051599">
    <property type="entry name" value="Cell_Envelope_Assoc"/>
</dbReference>
<name>A0A125W9L3_ENTFL</name>
<sequence>MHWLKITSLSIVSFGFCILLILGLLIFTGKNTQPTDKPDAILILGARVLGTSKETALPSRVLQARLDVAIPYIKQHPETPVIVSGGQGADEPATEAAVMKQYLLNKGVPEKQILLENRATRTKENIVNSQKLLSFKRLVIVTSDFHMYRSQLLAKRAGISNVSGITAASSFPKDIKNFGRELLSLGYALLFDW</sequence>
<dbReference type="EMBL" id="AEBR01000012">
    <property type="protein sequence ID" value="EFM83888.1"/>
    <property type="molecule type" value="Genomic_DNA"/>
</dbReference>
<proteinExistence type="predicted"/>
<organism evidence="3 4">
    <name type="scientific">Enterococcus faecalis TX4248</name>
    <dbReference type="NCBI Taxonomy" id="749495"/>
    <lineage>
        <taxon>Bacteria</taxon>
        <taxon>Bacillati</taxon>
        <taxon>Bacillota</taxon>
        <taxon>Bacilli</taxon>
        <taxon>Lactobacillales</taxon>
        <taxon>Enterococcaceae</taxon>
        <taxon>Enterococcus</taxon>
    </lineage>
</organism>
<evidence type="ECO:0000259" key="2">
    <source>
        <dbReference type="Pfam" id="PF02698"/>
    </source>
</evidence>
<dbReference type="CDD" id="cd06259">
    <property type="entry name" value="YdcF-like"/>
    <property type="match status" value="1"/>
</dbReference>
<dbReference type="HOGENOM" id="CLU_051474_3_2_9"/>
<evidence type="ECO:0000256" key="1">
    <source>
        <dbReference type="SAM" id="Phobius"/>
    </source>
</evidence>
<dbReference type="InterPro" id="IPR003848">
    <property type="entry name" value="DUF218"/>
</dbReference>
<dbReference type="Pfam" id="PF02698">
    <property type="entry name" value="DUF218"/>
    <property type="match status" value="1"/>
</dbReference>
<gene>
    <name evidence="3" type="ORF">HMPREF9498_00468</name>
</gene>
<reference evidence="3 4" key="1">
    <citation type="submission" date="2010-07" db="EMBL/GenBank/DDBJ databases">
        <authorList>
            <person name="Sid Ahmed O."/>
        </authorList>
    </citation>
    <scope>NUCLEOTIDE SEQUENCE [LARGE SCALE GENOMIC DNA]</scope>
    <source>
        <strain evidence="3 4">TX4248</strain>
    </source>
</reference>
<dbReference type="RefSeq" id="WP_002359392.1">
    <property type="nucleotide sequence ID" value="NZ_GL454418.1"/>
</dbReference>
<dbReference type="AlphaFoldDB" id="A0A125W9L3"/>
<protein>
    <recommendedName>
        <fullName evidence="2">DUF218 domain-containing protein</fullName>
    </recommendedName>
</protein>
<comment type="caution">
    <text evidence="3">The sequence shown here is derived from an EMBL/GenBank/DDBJ whole genome shotgun (WGS) entry which is preliminary data.</text>
</comment>
<dbReference type="GO" id="GO:0000270">
    <property type="term" value="P:peptidoglycan metabolic process"/>
    <property type="evidence" value="ECO:0007669"/>
    <property type="project" value="TreeGrafter"/>
</dbReference>
<dbReference type="GO" id="GO:0005886">
    <property type="term" value="C:plasma membrane"/>
    <property type="evidence" value="ECO:0007669"/>
    <property type="project" value="TreeGrafter"/>
</dbReference>
<dbReference type="PANTHER" id="PTHR30336:SF4">
    <property type="entry name" value="ENVELOPE BIOGENESIS FACTOR ELYC"/>
    <property type="match status" value="1"/>
</dbReference>
<dbReference type="InterPro" id="IPR014729">
    <property type="entry name" value="Rossmann-like_a/b/a_fold"/>
</dbReference>
<keyword evidence="1" id="KW-0812">Transmembrane</keyword>
<keyword evidence="1" id="KW-1133">Transmembrane helix</keyword>
<dbReference type="PANTHER" id="PTHR30336">
    <property type="entry name" value="INNER MEMBRANE PROTEIN, PROBABLE PERMEASE"/>
    <property type="match status" value="1"/>
</dbReference>
<feature type="domain" description="DUF218" evidence="2">
    <location>
        <begin position="39"/>
        <end position="165"/>
    </location>
</feature>
<dbReference type="GO" id="GO:0043164">
    <property type="term" value="P:Gram-negative-bacterium-type cell wall biogenesis"/>
    <property type="evidence" value="ECO:0007669"/>
    <property type="project" value="TreeGrafter"/>
</dbReference>
<feature type="transmembrane region" description="Helical" evidence="1">
    <location>
        <begin position="6"/>
        <end position="27"/>
    </location>
</feature>
<dbReference type="Gene3D" id="3.40.50.620">
    <property type="entry name" value="HUPs"/>
    <property type="match status" value="1"/>
</dbReference>
<dbReference type="GeneID" id="60894788"/>